<accession>A0ABS1DH48</accession>
<evidence type="ECO:0000259" key="11">
    <source>
        <dbReference type="PROSITE" id="PS51007"/>
    </source>
</evidence>
<dbReference type="PANTHER" id="PTHR30600">
    <property type="entry name" value="CYTOCHROME C PEROXIDASE-RELATED"/>
    <property type="match status" value="1"/>
</dbReference>
<organism evidence="12 13">
    <name type="scientific">Rhodovibrio sodomensis</name>
    <dbReference type="NCBI Taxonomy" id="1088"/>
    <lineage>
        <taxon>Bacteria</taxon>
        <taxon>Pseudomonadati</taxon>
        <taxon>Pseudomonadota</taxon>
        <taxon>Alphaproteobacteria</taxon>
        <taxon>Rhodospirillales</taxon>
        <taxon>Rhodovibrionaceae</taxon>
        <taxon>Rhodovibrio</taxon>
    </lineage>
</organism>
<reference evidence="12 13" key="1">
    <citation type="journal article" date="2020" name="Microorganisms">
        <title>Osmotic Adaptation and Compatible Solute Biosynthesis of Phototrophic Bacteria as Revealed from Genome Analyses.</title>
        <authorList>
            <person name="Imhoff J.F."/>
            <person name="Rahn T."/>
            <person name="Kunzel S."/>
            <person name="Keller A."/>
            <person name="Neulinger S.C."/>
        </authorList>
    </citation>
    <scope>NUCLEOTIDE SEQUENCE [LARGE SCALE GENOMIC DNA]</scope>
    <source>
        <strain evidence="12 13">DSM 9895</strain>
    </source>
</reference>
<keyword evidence="5" id="KW-0574">Periplasm</keyword>
<dbReference type="Gene3D" id="1.10.760.10">
    <property type="entry name" value="Cytochrome c-like domain"/>
    <property type="match status" value="2"/>
</dbReference>
<evidence type="ECO:0000256" key="1">
    <source>
        <dbReference type="ARBA" id="ARBA00004418"/>
    </source>
</evidence>
<evidence type="ECO:0000256" key="3">
    <source>
        <dbReference type="ARBA" id="ARBA00022723"/>
    </source>
</evidence>
<evidence type="ECO:0000256" key="8">
    <source>
        <dbReference type="PROSITE-ProRule" id="PRU00433"/>
    </source>
</evidence>
<evidence type="ECO:0000256" key="5">
    <source>
        <dbReference type="ARBA" id="ARBA00022764"/>
    </source>
</evidence>
<dbReference type="GO" id="GO:0004601">
    <property type="term" value="F:peroxidase activity"/>
    <property type="evidence" value="ECO:0007669"/>
    <property type="project" value="UniProtKB-KW"/>
</dbReference>
<protein>
    <submittedName>
        <fullName evidence="12">Cytochrome C peroxidase</fullName>
    </submittedName>
</protein>
<dbReference type="SUPFAM" id="SSF46626">
    <property type="entry name" value="Cytochrome c"/>
    <property type="match status" value="2"/>
</dbReference>
<keyword evidence="6" id="KW-0560">Oxidoreductase</keyword>
<evidence type="ECO:0000256" key="4">
    <source>
        <dbReference type="ARBA" id="ARBA00022729"/>
    </source>
</evidence>
<comment type="subcellular location">
    <subcellularLocation>
        <location evidence="1">Periplasm</location>
    </subcellularLocation>
</comment>
<feature type="chain" id="PRO_5046502136" evidence="10">
    <location>
        <begin position="25"/>
        <end position="367"/>
    </location>
</feature>
<dbReference type="InterPro" id="IPR051395">
    <property type="entry name" value="Cytochrome_c_Peroxidase/MauG"/>
</dbReference>
<evidence type="ECO:0000256" key="9">
    <source>
        <dbReference type="SAM" id="MobiDB-lite"/>
    </source>
</evidence>
<dbReference type="Pfam" id="PF03150">
    <property type="entry name" value="CCP_MauG"/>
    <property type="match status" value="1"/>
</dbReference>
<dbReference type="RefSeq" id="WP_200341754.1">
    <property type="nucleotide sequence ID" value="NZ_NRRL01000048.1"/>
</dbReference>
<feature type="signal peptide" evidence="10">
    <location>
        <begin position="1"/>
        <end position="24"/>
    </location>
</feature>
<gene>
    <name evidence="12" type="ORF">CKO28_15395</name>
</gene>
<evidence type="ECO:0000313" key="12">
    <source>
        <dbReference type="EMBL" id="MBK1669422.1"/>
    </source>
</evidence>
<evidence type="ECO:0000256" key="7">
    <source>
        <dbReference type="ARBA" id="ARBA00023004"/>
    </source>
</evidence>
<feature type="region of interest" description="Disordered" evidence="9">
    <location>
        <begin position="346"/>
        <end position="367"/>
    </location>
</feature>
<dbReference type="PIRSF" id="PIRSF000294">
    <property type="entry name" value="Cytochrome-c_peroxidase"/>
    <property type="match status" value="1"/>
</dbReference>
<proteinExistence type="predicted"/>
<dbReference type="PROSITE" id="PS51007">
    <property type="entry name" value="CYTC"/>
    <property type="match status" value="2"/>
</dbReference>
<feature type="domain" description="Cytochrome c" evidence="11">
    <location>
        <begin position="65"/>
        <end position="173"/>
    </location>
</feature>
<evidence type="ECO:0000256" key="2">
    <source>
        <dbReference type="ARBA" id="ARBA00022617"/>
    </source>
</evidence>
<feature type="domain" description="Cytochrome c" evidence="11">
    <location>
        <begin position="219"/>
        <end position="336"/>
    </location>
</feature>
<keyword evidence="3 8" id="KW-0479">Metal-binding</keyword>
<keyword evidence="13" id="KW-1185">Reference proteome</keyword>
<keyword evidence="12" id="KW-0575">Peroxidase</keyword>
<sequence length="367" mass="40051">MSKAFRRASGLALAALLLAAPAAAQSGNQDVSKIDDAQLIKRANQLFDPIPTEPPELDGNKVTPERVQLGKMLFFDPRLSASHAISCNSCHQMGLGGDDNQPTSIGHGWQRGPRNAPTVFNAVFNTAQFWDGRAEDLEEQAKGPVQASVEMANTPERAVKTLKSMPAYVARFKAAFPDSDDPVTFDNMAKALEAFQATLLTPNSRFDLYLKGHEAALSPKQKRGLQEFMSTGCVGCHNGVNLGGQGYYPFGLIEKPGADVLPRDDRGRFQVTKTASDEYVFRAAPLRNIAITQPYFHSGKVWSLENAVALMGLSQLGQDLSEQEVDEITAFLQSLTGEQPRVEYPVLPESTNETPLPVEFEEAPSKR</sequence>
<dbReference type="InterPro" id="IPR009056">
    <property type="entry name" value="Cyt_c-like_dom"/>
</dbReference>
<keyword evidence="4 10" id="KW-0732">Signal</keyword>
<dbReference type="EMBL" id="NRRL01000048">
    <property type="protein sequence ID" value="MBK1669422.1"/>
    <property type="molecule type" value="Genomic_DNA"/>
</dbReference>
<dbReference type="InterPro" id="IPR036909">
    <property type="entry name" value="Cyt_c-like_dom_sf"/>
</dbReference>
<comment type="caution">
    <text evidence="12">The sequence shown here is derived from an EMBL/GenBank/DDBJ whole genome shotgun (WGS) entry which is preliminary data.</text>
</comment>
<evidence type="ECO:0000256" key="6">
    <source>
        <dbReference type="ARBA" id="ARBA00023002"/>
    </source>
</evidence>
<keyword evidence="2 8" id="KW-0349">Heme</keyword>
<name>A0ABS1DH48_9PROT</name>
<keyword evidence="7 8" id="KW-0408">Iron</keyword>
<dbReference type="Proteomes" id="UP001296873">
    <property type="component" value="Unassembled WGS sequence"/>
</dbReference>
<dbReference type="PANTHER" id="PTHR30600:SF7">
    <property type="entry name" value="CYTOCHROME C PEROXIDASE-RELATED"/>
    <property type="match status" value="1"/>
</dbReference>
<evidence type="ECO:0000313" key="13">
    <source>
        <dbReference type="Proteomes" id="UP001296873"/>
    </source>
</evidence>
<dbReference type="InterPro" id="IPR004852">
    <property type="entry name" value="Di-haem_cyt_c_peroxidsae"/>
</dbReference>
<dbReference type="InterPro" id="IPR026259">
    <property type="entry name" value="MauG/Cytc_peroxidase"/>
</dbReference>
<evidence type="ECO:0000256" key="10">
    <source>
        <dbReference type="SAM" id="SignalP"/>
    </source>
</evidence>